<evidence type="ECO:0000313" key="3">
    <source>
        <dbReference type="EMBL" id="GAA1700456.1"/>
    </source>
</evidence>
<evidence type="ECO:0000313" key="4">
    <source>
        <dbReference type="Proteomes" id="UP001500618"/>
    </source>
</evidence>
<feature type="transmembrane region" description="Helical" evidence="2">
    <location>
        <begin position="6"/>
        <end position="27"/>
    </location>
</feature>
<proteinExistence type="predicted"/>
<dbReference type="EMBL" id="BAAANY010000023">
    <property type="protein sequence ID" value="GAA1700456.1"/>
    <property type="molecule type" value="Genomic_DNA"/>
</dbReference>
<protein>
    <submittedName>
        <fullName evidence="3">Uncharacterized protein</fullName>
    </submittedName>
</protein>
<name>A0ABP4UBC0_9ACTN</name>
<keyword evidence="2" id="KW-0472">Membrane</keyword>
<keyword evidence="4" id="KW-1185">Reference proteome</keyword>
<evidence type="ECO:0000256" key="1">
    <source>
        <dbReference type="SAM" id="MobiDB-lite"/>
    </source>
</evidence>
<keyword evidence="2" id="KW-1133">Transmembrane helix</keyword>
<keyword evidence="2" id="KW-0812">Transmembrane</keyword>
<feature type="region of interest" description="Disordered" evidence="1">
    <location>
        <begin position="58"/>
        <end position="96"/>
    </location>
</feature>
<reference evidence="4" key="1">
    <citation type="journal article" date="2019" name="Int. J. Syst. Evol. Microbiol.">
        <title>The Global Catalogue of Microorganisms (GCM) 10K type strain sequencing project: providing services to taxonomists for standard genome sequencing and annotation.</title>
        <authorList>
            <consortium name="The Broad Institute Genomics Platform"/>
            <consortium name="The Broad Institute Genome Sequencing Center for Infectious Disease"/>
            <person name="Wu L."/>
            <person name="Ma J."/>
        </authorList>
    </citation>
    <scope>NUCLEOTIDE SEQUENCE [LARGE SCALE GENOMIC DNA]</scope>
    <source>
        <strain evidence="4">JCM 14718</strain>
    </source>
</reference>
<organism evidence="3 4">
    <name type="scientific">Fodinicola feengrottensis</name>
    <dbReference type="NCBI Taxonomy" id="435914"/>
    <lineage>
        <taxon>Bacteria</taxon>
        <taxon>Bacillati</taxon>
        <taxon>Actinomycetota</taxon>
        <taxon>Actinomycetes</taxon>
        <taxon>Mycobacteriales</taxon>
        <taxon>Fodinicola</taxon>
    </lineage>
</organism>
<comment type="caution">
    <text evidence="3">The sequence shown here is derived from an EMBL/GenBank/DDBJ whole genome shotgun (WGS) entry which is preliminary data.</text>
</comment>
<evidence type="ECO:0000256" key="2">
    <source>
        <dbReference type="SAM" id="Phobius"/>
    </source>
</evidence>
<sequence length="96" mass="9721">MTPLETVGTFVGIPASVFLVIAALVYGTSARRSKRYRPGRPFDFAPVWFLAAVPDAPAAAGHGHSAGQLTAAAQRTALPAGSATPSTPKGGASGSW</sequence>
<dbReference type="Proteomes" id="UP001500618">
    <property type="component" value="Unassembled WGS sequence"/>
</dbReference>
<gene>
    <name evidence="3" type="ORF">GCM10009765_57340</name>
</gene>
<accession>A0ABP4UBC0</accession>
<dbReference type="RefSeq" id="WP_163573690.1">
    <property type="nucleotide sequence ID" value="NZ_BAAANY010000023.1"/>
</dbReference>
<feature type="compositionally biased region" description="Low complexity" evidence="1">
    <location>
        <begin position="58"/>
        <end position="67"/>
    </location>
</feature>